<feature type="coiled-coil region" evidence="5">
    <location>
        <begin position="182"/>
        <end position="209"/>
    </location>
</feature>
<evidence type="ECO:0000256" key="2">
    <source>
        <dbReference type="ARBA" id="ARBA00008814"/>
    </source>
</evidence>
<dbReference type="InterPro" id="IPR051313">
    <property type="entry name" value="Bact_iron-sidero_bind"/>
</dbReference>
<evidence type="ECO:0000256" key="1">
    <source>
        <dbReference type="ARBA" id="ARBA00004196"/>
    </source>
</evidence>
<dbReference type="Proteomes" id="UP000182152">
    <property type="component" value="Unassembled WGS sequence"/>
</dbReference>
<reference evidence="7 8" key="1">
    <citation type="submission" date="2014-12" db="EMBL/GenBank/DDBJ databases">
        <title>Draft genome sequences of 29 type strains of Enterococci.</title>
        <authorList>
            <person name="Zhong Z."/>
            <person name="Sun Z."/>
            <person name="Liu W."/>
            <person name="Zhang W."/>
            <person name="Zhang H."/>
        </authorList>
    </citation>
    <scope>NUCLEOTIDE SEQUENCE [LARGE SCALE GENOMIC DNA]</scope>
    <source>
        <strain evidence="7 8">DSM 15687</strain>
    </source>
</reference>
<dbReference type="AlphaFoldDB" id="A0A1L8WIH3"/>
<dbReference type="STRING" id="150033.RV14_GL000368"/>
<gene>
    <name evidence="7" type="ORF">RV14_GL000368</name>
</gene>
<keyword evidence="3" id="KW-0813">Transport</keyword>
<comment type="similarity">
    <text evidence="2">Belongs to the bacterial solute-binding protein 8 family.</text>
</comment>
<comment type="caution">
    <text evidence="7">The sequence shown here is derived from an EMBL/GenBank/DDBJ whole genome shotgun (WGS) entry which is preliminary data.</text>
</comment>
<feature type="domain" description="Fe/B12 periplasmic-binding" evidence="6">
    <location>
        <begin position="74"/>
        <end position="331"/>
    </location>
</feature>
<accession>A0A1L8WIH3</accession>
<evidence type="ECO:0000313" key="7">
    <source>
        <dbReference type="EMBL" id="OJG80824.1"/>
    </source>
</evidence>
<proteinExistence type="inferred from homology"/>
<dbReference type="SUPFAM" id="SSF53807">
    <property type="entry name" value="Helical backbone' metal receptor"/>
    <property type="match status" value="1"/>
</dbReference>
<sequence length="331" mass="37098">MSGIILIENDYQLFKEKKMKQKIKLFTSIAAVLLICLLSACTSSKQQTKTTNSSTSFRLVTDSLGHKVKIPNHPKRIIGSYLEDYLIALGEIPVAQWSIGNGSVQTYLQKNLKNVPLISYDLPYEKVLSFEPDLLLMSSSAAVEGGKYEQYNKIAPTYVVKNGNEITWEEQLKEIGKVLNKEIKAEKLIANYQKQVKETKNELANKINGKSAAVLWVTNNSAFMVSQMRSSGRIIYEDLKFNVPSLVAKVSKKATSDWSAISSEELAKLDADYIILINSDKTATIFNEATWKNLKAVKENHVLEFGKNSSWLYNGPIASQNMVKDIKSNLN</sequence>
<name>A0A1L8WIH3_9ENTE</name>
<dbReference type="GO" id="GO:0030288">
    <property type="term" value="C:outer membrane-bounded periplasmic space"/>
    <property type="evidence" value="ECO:0007669"/>
    <property type="project" value="TreeGrafter"/>
</dbReference>
<keyword evidence="4" id="KW-0732">Signal</keyword>
<organism evidence="7 8">
    <name type="scientific">Enterococcus ratti</name>
    <dbReference type="NCBI Taxonomy" id="150033"/>
    <lineage>
        <taxon>Bacteria</taxon>
        <taxon>Bacillati</taxon>
        <taxon>Bacillota</taxon>
        <taxon>Bacilli</taxon>
        <taxon>Lactobacillales</taxon>
        <taxon>Enterococcaceae</taxon>
        <taxon>Enterococcus</taxon>
    </lineage>
</organism>
<dbReference type="PANTHER" id="PTHR30532">
    <property type="entry name" value="IRON III DICITRATE-BINDING PERIPLASMIC PROTEIN"/>
    <property type="match status" value="1"/>
</dbReference>
<dbReference type="Pfam" id="PF01497">
    <property type="entry name" value="Peripla_BP_2"/>
    <property type="match status" value="1"/>
</dbReference>
<evidence type="ECO:0000256" key="3">
    <source>
        <dbReference type="ARBA" id="ARBA00022448"/>
    </source>
</evidence>
<comment type="subcellular location">
    <subcellularLocation>
        <location evidence="1">Cell envelope</location>
    </subcellularLocation>
</comment>
<dbReference type="InterPro" id="IPR002491">
    <property type="entry name" value="ABC_transptr_periplasmic_BD"/>
</dbReference>
<evidence type="ECO:0000259" key="6">
    <source>
        <dbReference type="PROSITE" id="PS50983"/>
    </source>
</evidence>
<dbReference type="GO" id="GO:1901678">
    <property type="term" value="P:iron coordination entity transport"/>
    <property type="evidence" value="ECO:0007669"/>
    <property type="project" value="UniProtKB-ARBA"/>
</dbReference>
<protein>
    <submittedName>
        <fullName evidence="7">ABC transporter periplasmic substrate-binding protein</fullName>
    </submittedName>
</protein>
<keyword evidence="8" id="KW-1185">Reference proteome</keyword>
<dbReference type="EMBL" id="JXLB01000012">
    <property type="protein sequence ID" value="OJG80824.1"/>
    <property type="molecule type" value="Genomic_DNA"/>
</dbReference>
<evidence type="ECO:0000313" key="8">
    <source>
        <dbReference type="Proteomes" id="UP000182152"/>
    </source>
</evidence>
<keyword evidence="5" id="KW-0175">Coiled coil</keyword>
<evidence type="ECO:0000256" key="4">
    <source>
        <dbReference type="ARBA" id="ARBA00022729"/>
    </source>
</evidence>
<dbReference type="PANTHER" id="PTHR30532:SF1">
    <property type="entry name" value="IRON(3+)-HYDROXAMATE-BINDING PROTEIN FHUD"/>
    <property type="match status" value="1"/>
</dbReference>
<dbReference type="Gene3D" id="3.40.50.1980">
    <property type="entry name" value="Nitrogenase molybdenum iron protein domain"/>
    <property type="match status" value="2"/>
</dbReference>
<evidence type="ECO:0000256" key="5">
    <source>
        <dbReference type="SAM" id="Coils"/>
    </source>
</evidence>
<dbReference type="PROSITE" id="PS50983">
    <property type="entry name" value="FE_B12_PBP"/>
    <property type="match status" value="1"/>
</dbReference>